<dbReference type="InterPro" id="IPR046867">
    <property type="entry name" value="AldOxase/xan_DH_MoCoBD2"/>
</dbReference>
<sequence length="719" mass="77217">MMQRRQFLKSVGAVSGGLVLAVNLPGCAKAPLPHGDADALQPNAFLQVDTNGKVILQLHKVEMGQGTMTGLATLVAEELAMSPADIQLEHARFHPDFRDPGFHIMLTGGSSTIRTSFIPLREAAAQMAAWLRAAGAKEWGVASESLRVAEGQVWQGDTSLSFADLVPIAQTLPVPESGELVKAEDFKYIGKYKPRVDALAKVTGKATFGIDAGPAEALSAVLVRCPHFDGDVASFDATDALTMPGVNDVFQSHRSVAVVADTYWQARQAAAKVKVTWQDGPTAALSDGSLRAERVALLDADDAKTVEEEGEETAATGERIEAIYDVPYLAHAAMEPLSAVASASDTQVEVWAGTQSPELALAAISDVTGVSRENIHLHNQLMGGAFGRRTTADYIVEAVRVAKAIGKPVRLQWSREDDTRHDLYRPNATARLAATLDNGEITSLQFKTAVPSLFTVMLPWITNALMPKWLPDGAHGKIGELAASHDPAATEGLIHSPYAVPYKRVDFALQEKSLPIGYWRSVGHSQNAFFIESFIDELAQQLKRDPLELRASLLSPDSRHARVLDAVKKQAQWGQVPDGIYEGVAVHESFGTVVAQVAHVRIDGKQIQVKKVFCAVDCGLAVNPDVVVTQMQSSIIYGLTAALKGEITLKEGAVQQSNFHDYAALRMNESPDIEVQILDSDAPPSGVGEPATPPIAPAVANAVYAATGQRLRRLPLRLS</sequence>
<accession>A0A7T4UPU8</accession>
<dbReference type="Gene3D" id="3.30.365.10">
    <property type="entry name" value="Aldehyde oxidase/xanthine dehydrogenase, molybdopterin binding domain"/>
    <property type="match status" value="4"/>
</dbReference>
<dbReference type="AlphaFoldDB" id="A0A7T4UPU8"/>
<dbReference type="InterPro" id="IPR012368">
    <property type="entry name" value="OxRdtase_Mopterin-bd_su_IorB"/>
</dbReference>
<dbReference type="InterPro" id="IPR008274">
    <property type="entry name" value="AldOxase/xan_DH_MoCoBD1"/>
</dbReference>
<dbReference type="Proteomes" id="UP000596063">
    <property type="component" value="Chromosome"/>
</dbReference>
<proteinExistence type="predicted"/>
<dbReference type="PANTHER" id="PTHR47495:SF2">
    <property type="entry name" value="ALDEHYDE DEHYDROGENASE"/>
    <property type="match status" value="1"/>
</dbReference>
<dbReference type="GO" id="GO:0016491">
    <property type="term" value="F:oxidoreductase activity"/>
    <property type="evidence" value="ECO:0007669"/>
    <property type="project" value="InterPro"/>
</dbReference>
<dbReference type="SUPFAM" id="SSF56003">
    <property type="entry name" value="Molybdenum cofactor-binding domain"/>
    <property type="match status" value="2"/>
</dbReference>
<gene>
    <name evidence="2" type="ORF">I6N98_09580</name>
</gene>
<reference evidence="2 3" key="1">
    <citation type="submission" date="2020-12" db="EMBL/GenBank/DDBJ databases">
        <authorList>
            <person name="Shan Y."/>
        </authorList>
    </citation>
    <scope>NUCLEOTIDE SEQUENCE [LARGE SCALE GENOMIC DNA]</scope>
    <source>
        <strain evidence="3">csc3.9</strain>
    </source>
</reference>
<dbReference type="InterPro" id="IPR037165">
    <property type="entry name" value="AldOxase/xan_DH_Mopterin-bd_sf"/>
</dbReference>
<dbReference type="Gene3D" id="3.90.1170.50">
    <property type="entry name" value="Aldehyde oxidase/xanthine dehydrogenase, a/b hammerhead"/>
    <property type="match status" value="1"/>
</dbReference>
<dbReference type="KEGG" id="snan:I6N98_09580"/>
<keyword evidence="3" id="KW-1185">Reference proteome</keyword>
<dbReference type="PROSITE" id="PS51318">
    <property type="entry name" value="TAT"/>
    <property type="match status" value="1"/>
</dbReference>
<dbReference type="InterPro" id="IPR006311">
    <property type="entry name" value="TAT_signal"/>
</dbReference>
<dbReference type="Pfam" id="PF02738">
    <property type="entry name" value="MoCoBD_1"/>
    <property type="match status" value="1"/>
</dbReference>
<feature type="domain" description="Aldehyde oxidase/xanthine dehydrogenase a/b hammerhead" evidence="1">
    <location>
        <begin position="203"/>
        <end position="281"/>
    </location>
</feature>
<evidence type="ECO:0000313" key="2">
    <source>
        <dbReference type="EMBL" id="QQD16655.1"/>
    </source>
</evidence>
<dbReference type="Pfam" id="PF20256">
    <property type="entry name" value="MoCoBD_2"/>
    <property type="match status" value="2"/>
</dbReference>
<organism evidence="2 3">
    <name type="scientific">Spongiibacter nanhainus</name>
    <dbReference type="NCBI Taxonomy" id="2794344"/>
    <lineage>
        <taxon>Bacteria</taxon>
        <taxon>Pseudomonadati</taxon>
        <taxon>Pseudomonadota</taxon>
        <taxon>Gammaproteobacteria</taxon>
        <taxon>Cellvibrionales</taxon>
        <taxon>Spongiibacteraceae</taxon>
        <taxon>Spongiibacter</taxon>
    </lineage>
</organism>
<dbReference type="InterPro" id="IPR000674">
    <property type="entry name" value="Ald_Oxase/Xan_DH_a/b"/>
</dbReference>
<name>A0A7T4UPU8_9GAMM</name>
<evidence type="ECO:0000259" key="1">
    <source>
        <dbReference type="SMART" id="SM01008"/>
    </source>
</evidence>
<dbReference type="PIRSF" id="PIRSF036389">
    <property type="entry name" value="IOR_B"/>
    <property type="match status" value="1"/>
</dbReference>
<protein>
    <submittedName>
        <fullName evidence="2">Xanthine dehydrogenase family protein molybdopterin-binding subunit</fullName>
    </submittedName>
</protein>
<dbReference type="InterPro" id="IPR052516">
    <property type="entry name" value="N-heterocyclic_Hydroxylase"/>
</dbReference>
<dbReference type="PANTHER" id="PTHR47495">
    <property type="entry name" value="ALDEHYDE DEHYDROGENASE"/>
    <property type="match status" value="1"/>
</dbReference>
<dbReference type="SMART" id="SM01008">
    <property type="entry name" value="Ald_Xan_dh_C"/>
    <property type="match status" value="1"/>
</dbReference>
<dbReference type="RefSeq" id="WP_198568175.1">
    <property type="nucleotide sequence ID" value="NZ_CP066167.1"/>
</dbReference>
<evidence type="ECO:0000313" key="3">
    <source>
        <dbReference type="Proteomes" id="UP000596063"/>
    </source>
</evidence>
<dbReference type="EMBL" id="CP066167">
    <property type="protein sequence ID" value="QQD16655.1"/>
    <property type="molecule type" value="Genomic_DNA"/>
</dbReference>